<dbReference type="Pfam" id="PF01142">
    <property type="entry name" value="TruD"/>
    <property type="match status" value="1"/>
</dbReference>
<dbReference type="GO" id="GO:0009982">
    <property type="term" value="F:pseudouridine synthase activity"/>
    <property type="evidence" value="ECO:0007669"/>
    <property type="project" value="InterPro"/>
</dbReference>
<evidence type="ECO:0000259" key="4">
    <source>
        <dbReference type="PROSITE" id="PS50984"/>
    </source>
</evidence>
<name>A0A167PAB2_PHYB8</name>
<dbReference type="Proteomes" id="UP000077315">
    <property type="component" value="Unassembled WGS sequence"/>
</dbReference>
<dbReference type="VEuPathDB" id="FungiDB:PHYBLDRAFT_164467"/>
<evidence type="ECO:0000313" key="6">
    <source>
        <dbReference type="Proteomes" id="UP000077315"/>
    </source>
</evidence>
<dbReference type="GO" id="GO:0003723">
    <property type="term" value="F:RNA binding"/>
    <property type="evidence" value="ECO:0007669"/>
    <property type="project" value="InterPro"/>
</dbReference>
<evidence type="ECO:0000256" key="2">
    <source>
        <dbReference type="ARBA" id="ARBA00023235"/>
    </source>
</evidence>
<sequence length="677" mass="76264">MGQVFSTTKPESTPLTTSGKRKASFDSSQTLKKACKDATFESATPEVIITEQDVGILAFVNPNLKGFSSIMKYRAEDFLVNEVNLDGKIIRLTSLDPPVIPERQKFFLSDAEFDAKIAGIISPEFAKELRNVLNNPNDITVSARAKKADYSNFNHKNVEKASRIDFYNAIECNLDAPLMTECLEGVLIARWKNPDDTAHTKVGVVKEKPRKINFDITGGEYVSFYVQKSGVDTMGAVNIMANIGGPRFLPKQFSYAGTKDARAVTVQEMTLFKCDPRYLYDVRNELAERQIYIGNFSFANKGLTLGDLSGNHFTIVLSAAQCVLKGTMSLILKKKDNVWLYILRDVNGASEEDIHESLQSLESRGFINYFGMQRFGTSSICTHEIGRALISLKFAEAADLVLMPRDGDRADFAAARNHWAETKDIKSTLDKLPRQAHTERKLLSSYLRFDNQHEKAFNSLPQHMLSLYYHAYQSYIWNCAVSERAKIYGCDKPVVGDLVLVDGPEKSNNNSNNNNKKYGNAGRRDHSSRKVPKVLTEEDLDNYTIWDVVYPMPGSRSKYPANAIGDFYKQLLEKDNINIKNAQQHFKKLMGDYRPMMVKPKNVGWKFIRYDNPETKLFNTDYDRITSVPEPVSVPNGKYLGLAVELTLGTSQYATMALREVMRSDTSAKAQARNVHT</sequence>
<dbReference type="EMBL" id="KV440974">
    <property type="protein sequence ID" value="OAD77561.1"/>
    <property type="molecule type" value="Genomic_DNA"/>
</dbReference>
<reference evidence="6" key="1">
    <citation type="submission" date="2015-06" db="EMBL/GenBank/DDBJ databases">
        <title>Expansion of signal transduction pathways in fungi by whole-genome duplication.</title>
        <authorList>
            <consortium name="DOE Joint Genome Institute"/>
            <person name="Corrochano L.M."/>
            <person name="Kuo A."/>
            <person name="Marcet-Houben M."/>
            <person name="Polaino S."/>
            <person name="Salamov A."/>
            <person name="Villalobos J.M."/>
            <person name="Alvarez M.I."/>
            <person name="Avalos J."/>
            <person name="Benito E.P."/>
            <person name="Benoit I."/>
            <person name="Burger G."/>
            <person name="Camino L.P."/>
            <person name="Canovas D."/>
            <person name="Cerda-Olmedo E."/>
            <person name="Cheng J.-F."/>
            <person name="Dominguez A."/>
            <person name="Elias M."/>
            <person name="Eslava A.P."/>
            <person name="Glaser F."/>
            <person name="Grimwood J."/>
            <person name="Gutierrez G."/>
            <person name="Heitman J."/>
            <person name="Henrissat B."/>
            <person name="Iturriaga E.A."/>
            <person name="Lang B.F."/>
            <person name="Lavin J.L."/>
            <person name="Lee S."/>
            <person name="Li W."/>
            <person name="Lindquist E."/>
            <person name="Lopez-Garcia S."/>
            <person name="Luque E.M."/>
            <person name="Marcos A.T."/>
            <person name="Martin J."/>
            <person name="McCluskey K."/>
            <person name="Medina H.R."/>
            <person name="Miralles-Duran A."/>
            <person name="Miyazaki A."/>
            <person name="Munoz-Torres E."/>
            <person name="Oguiza J.A."/>
            <person name="Ohm R."/>
            <person name="Olmedo M."/>
            <person name="Orejas M."/>
            <person name="Ortiz-Castellanos L."/>
            <person name="Pisabarro A.G."/>
            <person name="Rodriguez-Romero J."/>
            <person name="Ruiz-Herrera J."/>
            <person name="Ruiz-Vazquez R."/>
            <person name="Sanz C."/>
            <person name="Schackwitz W."/>
            <person name="Schmutz J."/>
            <person name="Shahriari M."/>
            <person name="Shelest E."/>
            <person name="Silva-Franco F."/>
            <person name="Soanes D."/>
            <person name="Syed K."/>
            <person name="Tagua V.G."/>
            <person name="Talbot N.J."/>
            <person name="Thon M."/>
            <person name="De vries R.P."/>
            <person name="Wiebenga A."/>
            <person name="Yadav J.S."/>
            <person name="Braun E.L."/>
            <person name="Baker S."/>
            <person name="Garre V."/>
            <person name="Horwitz B."/>
            <person name="Torres-Martinez S."/>
            <person name="Idnurm A."/>
            <person name="Herrera-Estrella A."/>
            <person name="Gabaldon T."/>
            <person name="Grigoriev I.V."/>
        </authorList>
    </citation>
    <scope>NUCLEOTIDE SEQUENCE [LARGE SCALE GENOMIC DNA]</scope>
    <source>
        <strain evidence="6">NRRL 1555(-)</strain>
    </source>
</reference>
<dbReference type="STRING" id="763407.A0A167PAB2"/>
<keyword evidence="6" id="KW-1185">Reference proteome</keyword>
<dbReference type="PIRSF" id="PIRSF037016">
    <property type="entry name" value="Pseudouridin_synth_euk_prd"/>
    <property type="match status" value="1"/>
</dbReference>
<dbReference type="AlphaFoldDB" id="A0A167PAB2"/>
<evidence type="ECO:0000313" key="5">
    <source>
        <dbReference type="EMBL" id="OAD77561.1"/>
    </source>
</evidence>
<dbReference type="InterPro" id="IPR001656">
    <property type="entry name" value="PsdUridine_synth_TruD"/>
</dbReference>
<feature type="domain" description="TRUD" evidence="4">
    <location>
        <begin position="365"/>
        <end position="599"/>
    </location>
</feature>
<dbReference type="GO" id="GO:0001522">
    <property type="term" value="P:pseudouridine synthesis"/>
    <property type="evidence" value="ECO:0007669"/>
    <property type="project" value="InterPro"/>
</dbReference>
<dbReference type="FunCoup" id="A0A167PAB2">
    <property type="interactions" value="808"/>
</dbReference>
<comment type="similarity">
    <text evidence="1">Belongs to the pseudouridine synthase TruD family.</text>
</comment>
<dbReference type="InParanoid" id="A0A167PAB2"/>
<dbReference type="OrthoDB" id="447290at2759"/>
<dbReference type="PANTHER" id="PTHR13326">
    <property type="entry name" value="TRNA PSEUDOURIDINE SYNTHASE D"/>
    <property type="match status" value="1"/>
</dbReference>
<feature type="region of interest" description="Disordered" evidence="3">
    <location>
        <begin position="503"/>
        <end position="531"/>
    </location>
</feature>
<keyword evidence="2" id="KW-0413">Isomerase</keyword>
<dbReference type="InterPro" id="IPR020103">
    <property type="entry name" value="PsdUridine_synth_cat_dom_sf"/>
</dbReference>
<protein>
    <recommendedName>
        <fullName evidence="4">TRUD domain-containing protein</fullName>
    </recommendedName>
</protein>
<dbReference type="Gene3D" id="3.30.2350.20">
    <property type="entry name" value="TruD, catalytic domain"/>
    <property type="match status" value="2"/>
</dbReference>
<organism evidence="5 6">
    <name type="scientific">Phycomyces blakesleeanus (strain ATCC 8743b / DSM 1359 / FGSC 10004 / NBRC 33097 / NRRL 1555)</name>
    <dbReference type="NCBI Taxonomy" id="763407"/>
    <lineage>
        <taxon>Eukaryota</taxon>
        <taxon>Fungi</taxon>
        <taxon>Fungi incertae sedis</taxon>
        <taxon>Mucoromycota</taxon>
        <taxon>Mucoromycotina</taxon>
        <taxon>Mucoromycetes</taxon>
        <taxon>Mucorales</taxon>
        <taxon>Phycomycetaceae</taxon>
        <taxon>Phycomyces</taxon>
    </lineage>
</organism>
<proteinExistence type="inferred from homology"/>
<dbReference type="GO" id="GO:0005634">
    <property type="term" value="C:nucleus"/>
    <property type="evidence" value="ECO:0007669"/>
    <property type="project" value="TreeGrafter"/>
</dbReference>
<dbReference type="InterPro" id="IPR011760">
    <property type="entry name" value="PsdUridine_synth_TruD_insert"/>
</dbReference>
<gene>
    <name evidence="5" type="ORF">PHYBLDRAFT_164467</name>
</gene>
<dbReference type="RefSeq" id="XP_018295601.1">
    <property type="nucleotide sequence ID" value="XM_018435011.1"/>
</dbReference>
<dbReference type="PANTHER" id="PTHR13326:SF21">
    <property type="entry name" value="PSEUDOURIDYLATE SYNTHASE PUS7L"/>
    <property type="match status" value="1"/>
</dbReference>
<feature type="compositionally biased region" description="Low complexity" evidence="3">
    <location>
        <begin position="506"/>
        <end position="517"/>
    </location>
</feature>
<dbReference type="CDD" id="cd02576">
    <property type="entry name" value="PseudoU_synth_ScPUS7"/>
    <property type="match status" value="1"/>
</dbReference>
<feature type="compositionally biased region" description="Polar residues" evidence="3">
    <location>
        <begin position="1"/>
        <end position="18"/>
    </location>
</feature>
<dbReference type="GeneID" id="28995917"/>
<accession>A0A167PAB2</accession>
<dbReference type="InterPro" id="IPR042214">
    <property type="entry name" value="TruD_catalytic"/>
</dbReference>
<dbReference type="PROSITE" id="PS50984">
    <property type="entry name" value="TRUD"/>
    <property type="match status" value="1"/>
</dbReference>
<evidence type="ECO:0000256" key="1">
    <source>
        <dbReference type="ARBA" id="ARBA00007953"/>
    </source>
</evidence>
<evidence type="ECO:0000256" key="3">
    <source>
        <dbReference type="SAM" id="MobiDB-lite"/>
    </source>
</evidence>
<dbReference type="SUPFAM" id="SSF55120">
    <property type="entry name" value="Pseudouridine synthase"/>
    <property type="match status" value="1"/>
</dbReference>
<feature type="region of interest" description="Disordered" evidence="3">
    <location>
        <begin position="1"/>
        <end position="22"/>
    </location>
</feature>